<proteinExistence type="predicted"/>
<evidence type="ECO:0000313" key="3">
    <source>
        <dbReference type="Proteomes" id="UP000410492"/>
    </source>
</evidence>
<accession>A0A653CTK0</accession>
<dbReference type="Proteomes" id="UP000410492">
    <property type="component" value="Unassembled WGS sequence"/>
</dbReference>
<evidence type="ECO:0008006" key="4">
    <source>
        <dbReference type="Google" id="ProtNLM"/>
    </source>
</evidence>
<dbReference type="EMBL" id="CAACVG010008836">
    <property type="protein sequence ID" value="VEN51214.1"/>
    <property type="molecule type" value="Genomic_DNA"/>
</dbReference>
<keyword evidence="1" id="KW-0732">Signal</keyword>
<feature type="chain" id="PRO_5024948247" description="Secreted protein" evidence="1">
    <location>
        <begin position="29"/>
        <end position="82"/>
    </location>
</feature>
<gene>
    <name evidence="2" type="ORF">CALMAC_LOCUS11750</name>
</gene>
<evidence type="ECO:0000313" key="2">
    <source>
        <dbReference type="EMBL" id="VEN51214.1"/>
    </source>
</evidence>
<organism evidence="2 3">
    <name type="scientific">Callosobruchus maculatus</name>
    <name type="common">Southern cowpea weevil</name>
    <name type="synonym">Pulse bruchid</name>
    <dbReference type="NCBI Taxonomy" id="64391"/>
    <lineage>
        <taxon>Eukaryota</taxon>
        <taxon>Metazoa</taxon>
        <taxon>Ecdysozoa</taxon>
        <taxon>Arthropoda</taxon>
        <taxon>Hexapoda</taxon>
        <taxon>Insecta</taxon>
        <taxon>Pterygota</taxon>
        <taxon>Neoptera</taxon>
        <taxon>Endopterygota</taxon>
        <taxon>Coleoptera</taxon>
        <taxon>Polyphaga</taxon>
        <taxon>Cucujiformia</taxon>
        <taxon>Chrysomeloidea</taxon>
        <taxon>Chrysomelidae</taxon>
        <taxon>Bruchinae</taxon>
        <taxon>Bruchini</taxon>
        <taxon>Callosobruchus</taxon>
    </lineage>
</organism>
<dbReference type="AlphaFoldDB" id="A0A653CTK0"/>
<evidence type="ECO:0000256" key="1">
    <source>
        <dbReference type="SAM" id="SignalP"/>
    </source>
</evidence>
<name>A0A653CTK0_CALMS</name>
<sequence length="82" mass="9360">MNFAVCLICCSVSLILSICHFLLDDLEAREDDNIHDLHLSPGARYMSPIWQPFLCISTTTSALQIKPARGKQRKKPQVEFRK</sequence>
<protein>
    <recommendedName>
        <fullName evidence="4">Secreted protein</fullName>
    </recommendedName>
</protein>
<feature type="signal peptide" evidence="1">
    <location>
        <begin position="1"/>
        <end position="28"/>
    </location>
</feature>
<reference evidence="2 3" key="1">
    <citation type="submission" date="2019-01" db="EMBL/GenBank/DDBJ databases">
        <authorList>
            <person name="Sayadi A."/>
        </authorList>
    </citation>
    <scope>NUCLEOTIDE SEQUENCE [LARGE SCALE GENOMIC DNA]</scope>
</reference>
<keyword evidence="3" id="KW-1185">Reference proteome</keyword>